<evidence type="ECO:0000256" key="1">
    <source>
        <dbReference type="SAM" id="Phobius"/>
    </source>
</evidence>
<keyword evidence="1" id="KW-0472">Membrane</keyword>
<protein>
    <recommendedName>
        <fullName evidence="2">Inner membrane protein YgaP-like transmembrane domain-containing protein</fullName>
    </recommendedName>
</protein>
<keyword evidence="1" id="KW-0812">Transmembrane</keyword>
<dbReference type="AlphaFoldDB" id="A0A1H9MDM6"/>
<evidence type="ECO:0000313" key="4">
    <source>
        <dbReference type="Proteomes" id="UP000199233"/>
    </source>
</evidence>
<dbReference type="RefSeq" id="WP_093289635.1">
    <property type="nucleotide sequence ID" value="NZ_FOFS01000021.1"/>
</dbReference>
<keyword evidence="1" id="KW-1133">Transmembrane helix</keyword>
<keyword evidence="4" id="KW-1185">Reference proteome</keyword>
<dbReference type="EMBL" id="FOFS01000021">
    <property type="protein sequence ID" value="SER21565.1"/>
    <property type="molecule type" value="Genomic_DNA"/>
</dbReference>
<gene>
    <name evidence="3" type="ORF">SAMN04488038_12119</name>
</gene>
<dbReference type="Pfam" id="PF11127">
    <property type="entry name" value="YgaP-like_TM"/>
    <property type="match status" value="1"/>
</dbReference>
<sequence>MNASDTTQSGASIDQLVFRFAGSFVLLSLALAQLHDPRWLWFTAFVGANMLQASFTGLCPLAMILSRLGVKTGAAFACKSAR</sequence>
<accession>A0A1H9MDM6</accession>
<dbReference type="Proteomes" id="UP000199233">
    <property type="component" value="Unassembled WGS sequence"/>
</dbReference>
<feature type="transmembrane region" description="Helical" evidence="1">
    <location>
        <begin position="40"/>
        <end position="65"/>
    </location>
</feature>
<evidence type="ECO:0000259" key="2">
    <source>
        <dbReference type="Pfam" id="PF11127"/>
    </source>
</evidence>
<feature type="domain" description="Inner membrane protein YgaP-like transmembrane" evidence="2">
    <location>
        <begin position="12"/>
        <end position="66"/>
    </location>
</feature>
<reference evidence="3 4" key="1">
    <citation type="submission" date="2016-10" db="EMBL/GenBank/DDBJ databases">
        <authorList>
            <person name="de Groot N.N."/>
        </authorList>
    </citation>
    <scope>NUCLEOTIDE SEQUENCE [LARGE SCALE GENOMIC DNA]</scope>
    <source>
        <strain evidence="3 4">DSM 25927</strain>
    </source>
</reference>
<feature type="transmembrane region" description="Helical" evidence="1">
    <location>
        <begin position="16"/>
        <end position="34"/>
    </location>
</feature>
<dbReference type="Gene3D" id="6.10.140.1340">
    <property type="match status" value="1"/>
</dbReference>
<organism evidence="3 4">
    <name type="scientific">Solimonas aquatica</name>
    <dbReference type="NCBI Taxonomy" id="489703"/>
    <lineage>
        <taxon>Bacteria</taxon>
        <taxon>Pseudomonadati</taxon>
        <taxon>Pseudomonadota</taxon>
        <taxon>Gammaproteobacteria</taxon>
        <taxon>Nevskiales</taxon>
        <taxon>Nevskiaceae</taxon>
        <taxon>Solimonas</taxon>
    </lineage>
</organism>
<evidence type="ECO:0000313" key="3">
    <source>
        <dbReference type="EMBL" id="SER21565.1"/>
    </source>
</evidence>
<dbReference type="STRING" id="489703.SAMN04488038_12119"/>
<name>A0A1H9MDM6_9GAMM</name>
<proteinExistence type="predicted"/>
<dbReference type="OrthoDB" id="9799383at2"/>
<dbReference type="InterPro" id="IPR021309">
    <property type="entry name" value="YgaP-like_TM"/>
</dbReference>